<keyword evidence="5" id="KW-0326">Glycosidase</keyword>
<sequence length="768" mass="82929">MKLFIIGCLVLSTIAANVTQLYKDPKASVDDRVADLLSRMTIEDKTAQLIQGDIRNWINITTNEFNATGLAWNMATRAGQFFVGHAMDQQWLADGVKKAQDYLIHNTTLGIPALVQSEGIHGFLIGNATIFNSPIAQGCSWNPKLIQKMGAAIAQEALALGVNQIFAPMGDLARELRYGRVEESFSEDGFLSGEMGYSYIVGMQGGNVSAMVKHFAAYGNPEQGLNVGPTHGGERELRTTYLPSYKRQIIDAGVYSIMSSYSDYDGVPLVANHHILTDILRGEWGYKYWVTSDAGATDRLCKAFKMCKESPIDKEAITLFALPAGNDVEMGGGAYSFATIPKLVKDGKLSSAIVDTAVSRLLRAKFAMGLFENPYLGVPANSTASKIHTKENIALARELDAESIILLENHNNVLPLSKKANVAVIGPMGHGYMNYGDYVVNGSQWRGVTPFDGIKAATSGAVTYAKGCERWSNDQSGFAEAVKTASAADIAVVVVGTWSRDQNQLWQGLNATTGEHIDVSSLNLVGAMPHLVKAIIDTGKPTVVVFSSGKPITESWISANASALVQQFYPSEEGGNALADILFGNINPSGKLSVGFPYDVGTLPIYYDYLNSGRGNAAGREYPNGTLEFGSAYVLNSPMPLYEFGYGKSYSTFVYSDFKLSKTNATATDVITATVKITNNSTRDGMEVVQLYVKDIMSSVVVPNIQLKGFSKVMVKAGESVTVKIPVDVQKLGLWDMRMQYVVEPGDFLILVGSSSADIRANAILTVG</sequence>
<dbReference type="InterPro" id="IPR026891">
    <property type="entry name" value="Fn3-like"/>
</dbReference>
<dbReference type="SUPFAM" id="SSF51445">
    <property type="entry name" value="(Trans)glycosidases"/>
    <property type="match status" value="1"/>
</dbReference>
<keyword evidence="4" id="KW-0119">Carbohydrate metabolism</keyword>
<dbReference type="Gene3D" id="2.60.40.10">
    <property type="entry name" value="Immunoglobulins"/>
    <property type="match status" value="1"/>
</dbReference>
<keyword evidence="2" id="KW-0378">Hydrolase</keyword>
<comment type="caution">
    <text evidence="9">The sequence shown here is derived from an EMBL/GenBank/DDBJ whole genome shotgun (WGS) entry which is preliminary data.</text>
</comment>
<evidence type="ECO:0000256" key="2">
    <source>
        <dbReference type="ARBA" id="ARBA00022801"/>
    </source>
</evidence>
<dbReference type="InterPro" id="IPR002772">
    <property type="entry name" value="Glyco_hydro_3_C"/>
</dbReference>
<dbReference type="EMBL" id="JAZHXI010000015">
    <property type="protein sequence ID" value="KAL2063823.1"/>
    <property type="molecule type" value="Genomic_DNA"/>
</dbReference>
<feature type="signal peptide" evidence="7">
    <location>
        <begin position="1"/>
        <end position="15"/>
    </location>
</feature>
<dbReference type="InterPro" id="IPR036881">
    <property type="entry name" value="Glyco_hydro_3_C_sf"/>
</dbReference>
<dbReference type="Pfam" id="PF00933">
    <property type="entry name" value="Glyco_hydro_3"/>
    <property type="match status" value="1"/>
</dbReference>
<evidence type="ECO:0000256" key="5">
    <source>
        <dbReference type="ARBA" id="ARBA00023295"/>
    </source>
</evidence>
<dbReference type="PANTHER" id="PTHR30620">
    <property type="entry name" value="PERIPLASMIC BETA-GLUCOSIDASE-RELATED"/>
    <property type="match status" value="1"/>
</dbReference>
<dbReference type="Proteomes" id="UP001595075">
    <property type="component" value="Unassembled WGS sequence"/>
</dbReference>
<name>A0ABR4C1K3_9HELO</name>
<dbReference type="Pfam" id="PF01915">
    <property type="entry name" value="Glyco_hydro_3_C"/>
    <property type="match status" value="1"/>
</dbReference>
<gene>
    <name evidence="9" type="ORF">VTL71DRAFT_5628</name>
</gene>
<keyword evidence="6" id="KW-0624">Polysaccharide degradation</keyword>
<reference evidence="9 10" key="1">
    <citation type="journal article" date="2024" name="Commun. Biol.">
        <title>Comparative genomic analysis of thermophilic fungi reveals convergent evolutionary adaptations and gene losses.</title>
        <authorList>
            <person name="Steindorff A.S."/>
            <person name="Aguilar-Pontes M.V."/>
            <person name="Robinson A.J."/>
            <person name="Andreopoulos B."/>
            <person name="LaButti K."/>
            <person name="Kuo A."/>
            <person name="Mondo S."/>
            <person name="Riley R."/>
            <person name="Otillar R."/>
            <person name="Haridas S."/>
            <person name="Lipzen A."/>
            <person name="Grimwood J."/>
            <person name="Schmutz J."/>
            <person name="Clum A."/>
            <person name="Reid I.D."/>
            <person name="Moisan M.C."/>
            <person name="Butler G."/>
            <person name="Nguyen T.T.M."/>
            <person name="Dewar K."/>
            <person name="Conant G."/>
            <person name="Drula E."/>
            <person name="Henrissat B."/>
            <person name="Hansel C."/>
            <person name="Singer S."/>
            <person name="Hutchinson M.I."/>
            <person name="de Vries R.P."/>
            <person name="Natvig D.O."/>
            <person name="Powell A.J."/>
            <person name="Tsang A."/>
            <person name="Grigoriev I.V."/>
        </authorList>
    </citation>
    <scope>NUCLEOTIDE SEQUENCE [LARGE SCALE GENOMIC DNA]</scope>
    <source>
        <strain evidence="9 10">CBS 494.80</strain>
    </source>
</reference>
<comment type="similarity">
    <text evidence="1">Belongs to the glycosyl hydrolase 3 family.</text>
</comment>
<evidence type="ECO:0000256" key="1">
    <source>
        <dbReference type="ARBA" id="ARBA00005336"/>
    </source>
</evidence>
<dbReference type="SUPFAM" id="SSF52279">
    <property type="entry name" value="Beta-D-glucan exohydrolase, C-terminal domain"/>
    <property type="match status" value="1"/>
</dbReference>
<dbReference type="PRINTS" id="PR00133">
    <property type="entry name" value="GLHYDRLASE3"/>
</dbReference>
<dbReference type="InterPro" id="IPR051915">
    <property type="entry name" value="Cellulose_Degrad_GH3"/>
</dbReference>
<dbReference type="PANTHER" id="PTHR30620:SF117">
    <property type="entry name" value="BETA-1,4-XYLOSIDASE (EUROFUNG)"/>
    <property type="match status" value="1"/>
</dbReference>
<dbReference type="InterPro" id="IPR017853">
    <property type="entry name" value="GH"/>
</dbReference>
<dbReference type="InterPro" id="IPR036962">
    <property type="entry name" value="Glyco_hydro_3_N_sf"/>
</dbReference>
<organism evidence="9 10">
    <name type="scientific">Oculimacula yallundae</name>
    <dbReference type="NCBI Taxonomy" id="86028"/>
    <lineage>
        <taxon>Eukaryota</taxon>
        <taxon>Fungi</taxon>
        <taxon>Dikarya</taxon>
        <taxon>Ascomycota</taxon>
        <taxon>Pezizomycotina</taxon>
        <taxon>Leotiomycetes</taxon>
        <taxon>Helotiales</taxon>
        <taxon>Ploettnerulaceae</taxon>
        <taxon>Oculimacula</taxon>
    </lineage>
</organism>
<proteinExistence type="inferred from homology"/>
<dbReference type="Gene3D" id="3.20.20.300">
    <property type="entry name" value="Glycoside hydrolase, family 3, N-terminal domain"/>
    <property type="match status" value="1"/>
</dbReference>
<evidence type="ECO:0000313" key="10">
    <source>
        <dbReference type="Proteomes" id="UP001595075"/>
    </source>
</evidence>
<feature type="chain" id="PRO_5046067530" description="Fibronectin type III-like domain-containing protein" evidence="7">
    <location>
        <begin position="16"/>
        <end position="768"/>
    </location>
</feature>
<keyword evidence="3" id="KW-0325">Glycoprotein</keyword>
<dbReference type="SMART" id="SM01217">
    <property type="entry name" value="Fn3_like"/>
    <property type="match status" value="1"/>
</dbReference>
<dbReference type="InterPro" id="IPR001764">
    <property type="entry name" value="Glyco_hydro_3_N"/>
</dbReference>
<dbReference type="InterPro" id="IPR013783">
    <property type="entry name" value="Ig-like_fold"/>
</dbReference>
<protein>
    <recommendedName>
        <fullName evidence="8">Fibronectin type III-like domain-containing protein</fullName>
    </recommendedName>
</protein>
<dbReference type="Gene3D" id="3.40.50.1700">
    <property type="entry name" value="Glycoside hydrolase family 3 C-terminal domain"/>
    <property type="match status" value="1"/>
</dbReference>
<keyword evidence="10" id="KW-1185">Reference proteome</keyword>
<evidence type="ECO:0000259" key="8">
    <source>
        <dbReference type="SMART" id="SM01217"/>
    </source>
</evidence>
<dbReference type="Pfam" id="PF14310">
    <property type="entry name" value="Fn3-like"/>
    <property type="match status" value="1"/>
</dbReference>
<evidence type="ECO:0000256" key="4">
    <source>
        <dbReference type="ARBA" id="ARBA00023277"/>
    </source>
</evidence>
<evidence type="ECO:0000313" key="9">
    <source>
        <dbReference type="EMBL" id="KAL2063823.1"/>
    </source>
</evidence>
<evidence type="ECO:0000256" key="3">
    <source>
        <dbReference type="ARBA" id="ARBA00023180"/>
    </source>
</evidence>
<evidence type="ECO:0000256" key="6">
    <source>
        <dbReference type="ARBA" id="ARBA00023326"/>
    </source>
</evidence>
<feature type="domain" description="Fibronectin type III-like" evidence="8">
    <location>
        <begin position="687"/>
        <end position="756"/>
    </location>
</feature>
<evidence type="ECO:0000256" key="7">
    <source>
        <dbReference type="SAM" id="SignalP"/>
    </source>
</evidence>
<accession>A0ABR4C1K3</accession>
<keyword evidence="7" id="KW-0732">Signal</keyword>